<evidence type="ECO:0000313" key="2">
    <source>
        <dbReference type="EMBL" id="KKK81365.1"/>
    </source>
</evidence>
<dbReference type="Pfam" id="PF18909">
    <property type="entry name" value="dGTP_diPhyd_N"/>
    <property type="match status" value="1"/>
</dbReference>
<comment type="caution">
    <text evidence="2">The sequence shown here is derived from an EMBL/GenBank/DDBJ whole genome shotgun (WGS) entry which is preliminary data.</text>
</comment>
<accession>A0A0F8Z5W1</accession>
<name>A0A0F8Z5W1_9ZZZZ</name>
<sequence>MSAENPKDLLGIRKVPCLSVIPSASLIYEALAMRYGAYEAPRKNGVKGYGPYNWREMEVKASIYVDAAIRHLMAWYDGETDAPDSGAPHLGHAKACLGILADAIETGNLMDNRPKPGNASALLEKCKKEDAHVPK</sequence>
<dbReference type="AlphaFoldDB" id="A0A0F8Z5W1"/>
<dbReference type="InterPro" id="IPR044038">
    <property type="entry name" value="dATP/dGTP_diPOhydrolase_N"/>
</dbReference>
<evidence type="ECO:0000259" key="1">
    <source>
        <dbReference type="Pfam" id="PF18909"/>
    </source>
</evidence>
<dbReference type="EMBL" id="LAZR01053157">
    <property type="protein sequence ID" value="KKK81365.1"/>
    <property type="molecule type" value="Genomic_DNA"/>
</dbReference>
<reference evidence="2" key="1">
    <citation type="journal article" date="2015" name="Nature">
        <title>Complex archaea that bridge the gap between prokaryotes and eukaryotes.</title>
        <authorList>
            <person name="Spang A."/>
            <person name="Saw J.H."/>
            <person name="Jorgensen S.L."/>
            <person name="Zaremba-Niedzwiedzka K."/>
            <person name="Martijn J."/>
            <person name="Lind A.E."/>
            <person name="van Eijk R."/>
            <person name="Schleper C."/>
            <person name="Guy L."/>
            <person name="Ettema T.J."/>
        </authorList>
    </citation>
    <scope>NUCLEOTIDE SEQUENCE</scope>
</reference>
<organism evidence="2">
    <name type="scientific">marine sediment metagenome</name>
    <dbReference type="NCBI Taxonomy" id="412755"/>
    <lineage>
        <taxon>unclassified sequences</taxon>
        <taxon>metagenomes</taxon>
        <taxon>ecological metagenomes</taxon>
    </lineage>
</organism>
<gene>
    <name evidence="2" type="ORF">LCGC14_2814180</name>
</gene>
<feature type="domain" description="dATP/dGTP diphosphohydrolase N-terminal" evidence="1">
    <location>
        <begin position="44"/>
        <end position="113"/>
    </location>
</feature>
<proteinExistence type="predicted"/>
<protein>
    <recommendedName>
        <fullName evidence="1">dATP/dGTP diphosphohydrolase N-terminal domain-containing protein</fullName>
    </recommendedName>
</protein>